<dbReference type="InParanoid" id="A0A0C9Z384"/>
<gene>
    <name evidence="1" type="ORF">CY34DRAFT_27992</name>
</gene>
<organism evidence="1 2">
    <name type="scientific">Suillus luteus UH-Slu-Lm8-n1</name>
    <dbReference type="NCBI Taxonomy" id="930992"/>
    <lineage>
        <taxon>Eukaryota</taxon>
        <taxon>Fungi</taxon>
        <taxon>Dikarya</taxon>
        <taxon>Basidiomycota</taxon>
        <taxon>Agaricomycotina</taxon>
        <taxon>Agaricomycetes</taxon>
        <taxon>Agaricomycetidae</taxon>
        <taxon>Boletales</taxon>
        <taxon>Suillineae</taxon>
        <taxon>Suillaceae</taxon>
        <taxon>Suillus</taxon>
    </lineage>
</organism>
<protein>
    <submittedName>
        <fullName evidence="1">Uncharacterized protein</fullName>
    </submittedName>
</protein>
<dbReference type="Proteomes" id="UP000054485">
    <property type="component" value="Unassembled WGS sequence"/>
</dbReference>
<dbReference type="OrthoDB" id="2693323at2759"/>
<evidence type="ECO:0000313" key="1">
    <source>
        <dbReference type="EMBL" id="KIK31890.1"/>
    </source>
</evidence>
<dbReference type="HOGENOM" id="CLU_003292_7_1_1"/>
<dbReference type="EMBL" id="KN836556">
    <property type="protein sequence ID" value="KIK31890.1"/>
    <property type="molecule type" value="Genomic_DNA"/>
</dbReference>
<feature type="non-terminal residue" evidence="1">
    <location>
        <position position="1"/>
    </location>
</feature>
<keyword evidence="2" id="KW-1185">Reference proteome</keyword>
<dbReference type="AlphaFoldDB" id="A0A0C9Z384"/>
<accession>A0A0C9Z384</accession>
<name>A0A0C9Z384_9AGAM</name>
<sequence length="93" mass="10514">PQPYKKGLVPATSQLRPHCLARERLKLWYPTKTRVATGPDGKFLAITEADLERVLTVMNLSWAVGTRECYGAGLLVFHVFCDERSVPEEQRCP</sequence>
<feature type="non-terminal residue" evidence="1">
    <location>
        <position position="93"/>
    </location>
</feature>
<reference evidence="2" key="2">
    <citation type="submission" date="2015-01" db="EMBL/GenBank/DDBJ databases">
        <title>Evolutionary Origins and Diversification of the Mycorrhizal Mutualists.</title>
        <authorList>
            <consortium name="DOE Joint Genome Institute"/>
            <consortium name="Mycorrhizal Genomics Consortium"/>
            <person name="Kohler A."/>
            <person name="Kuo A."/>
            <person name="Nagy L.G."/>
            <person name="Floudas D."/>
            <person name="Copeland A."/>
            <person name="Barry K.W."/>
            <person name="Cichocki N."/>
            <person name="Veneault-Fourrey C."/>
            <person name="LaButti K."/>
            <person name="Lindquist E.A."/>
            <person name="Lipzen A."/>
            <person name="Lundell T."/>
            <person name="Morin E."/>
            <person name="Murat C."/>
            <person name="Riley R."/>
            <person name="Ohm R."/>
            <person name="Sun H."/>
            <person name="Tunlid A."/>
            <person name="Henrissat B."/>
            <person name="Grigoriev I.V."/>
            <person name="Hibbett D.S."/>
            <person name="Martin F."/>
        </authorList>
    </citation>
    <scope>NUCLEOTIDE SEQUENCE [LARGE SCALE GENOMIC DNA]</scope>
    <source>
        <strain evidence="2">UH-Slu-Lm8-n1</strain>
    </source>
</reference>
<reference evidence="1 2" key="1">
    <citation type="submission" date="2014-04" db="EMBL/GenBank/DDBJ databases">
        <authorList>
            <consortium name="DOE Joint Genome Institute"/>
            <person name="Kuo A."/>
            <person name="Ruytinx J."/>
            <person name="Rineau F."/>
            <person name="Colpaert J."/>
            <person name="Kohler A."/>
            <person name="Nagy L.G."/>
            <person name="Floudas D."/>
            <person name="Copeland A."/>
            <person name="Barry K.W."/>
            <person name="Cichocki N."/>
            <person name="Veneault-Fourrey C."/>
            <person name="LaButti K."/>
            <person name="Lindquist E.A."/>
            <person name="Lipzen A."/>
            <person name="Lundell T."/>
            <person name="Morin E."/>
            <person name="Murat C."/>
            <person name="Sun H."/>
            <person name="Tunlid A."/>
            <person name="Henrissat B."/>
            <person name="Grigoriev I.V."/>
            <person name="Hibbett D.S."/>
            <person name="Martin F."/>
            <person name="Nordberg H.P."/>
            <person name="Cantor M.N."/>
            <person name="Hua S.X."/>
        </authorList>
    </citation>
    <scope>NUCLEOTIDE SEQUENCE [LARGE SCALE GENOMIC DNA]</scope>
    <source>
        <strain evidence="1 2">UH-Slu-Lm8-n1</strain>
    </source>
</reference>
<dbReference type="STRING" id="930992.A0A0C9Z384"/>
<proteinExistence type="predicted"/>
<evidence type="ECO:0000313" key="2">
    <source>
        <dbReference type="Proteomes" id="UP000054485"/>
    </source>
</evidence>